<name>E8R747_DESM0</name>
<evidence type="ECO:0000313" key="3">
    <source>
        <dbReference type="Proteomes" id="UP000001068"/>
    </source>
</evidence>
<dbReference type="GeneID" id="10153932"/>
<dbReference type="Proteomes" id="UP000001068">
    <property type="component" value="Chromosome"/>
</dbReference>
<accession>E8R747</accession>
<dbReference type="EMBL" id="CP002363">
    <property type="protein sequence ID" value="ADV65512.1"/>
    <property type="molecule type" value="Genomic_DNA"/>
</dbReference>
<dbReference type="AlphaFoldDB" id="E8R747"/>
<dbReference type="KEGG" id="dmu:Desmu_1216"/>
<organism evidence="2 3">
    <name type="scientific">Desulfurococcus mucosus (strain ATCC 35584 / DSM 2162 / JCM 9187 / O7/1)</name>
    <dbReference type="NCBI Taxonomy" id="765177"/>
    <lineage>
        <taxon>Archaea</taxon>
        <taxon>Thermoproteota</taxon>
        <taxon>Thermoprotei</taxon>
        <taxon>Desulfurococcales</taxon>
        <taxon>Desulfurococcaceae</taxon>
        <taxon>Desulfurococcus</taxon>
    </lineage>
</organism>
<keyword evidence="3" id="KW-1185">Reference proteome</keyword>
<protein>
    <submittedName>
        <fullName evidence="2">Uncharacterized protein</fullName>
    </submittedName>
</protein>
<evidence type="ECO:0000313" key="2">
    <source>
        <dbReference type="EMBL" id="ADV65512.1"/>
    </source>
</evidence>
<reference evidence="2 3" key="2">
    <citation type="journal article" date="2011" name="Stand. Genomic Sci.">
        <title>Complete genome sequence of Desulfurococcus mucosus type strain (O7/1).</title>
        <authorList>
            <person name="Wirth R."/>
            <person name="Chertkov O."/>
            <person name="Held B."/>
            <person name="Lapidus A."/>
            <person name="Nolan M."/>
            <person name="Lucas S."/>
            <person name="Hammon N."/>
            <person name="Deshpande S."/>
            <person name="Cheng J.F."/>
            <person name="Tapia R."/>
            <person name="Han C."/>
            <person name="Goodwin L."/>
            <person name="Pitluck S."/>
            <person name="Liolios K."/>
            <person name="Ioanna P."/>
            <person name="Ivanova N."/>
            <person name="Mavromatis K."/>
            <person name="Mikhailova N."/>
            <person name="Pati A."/>
            <person name="Chen A."/>
            <person name="Palaniappan K."/>
            <person name="Land M."/>
            <person name="Hauser L."/>
            <person name="Chang Y.J."/>
            <person name="Jeffries C.D."/>
            <person name="Bilek Y."/>
            <person name="Hader T."/>
            <person name="Rohde M."/>
            <person name="Spring S."/>
            <person name="Sikorski J."/>
            <person name="Goker M."/>
            <person name="Woyke T."/>
            <person name="Bristow J."/>
            <person name="Eisen J.A."/>
            <person name="Markowitz V."/>
            <person name="Hugenholtz P."/>
            <person name="Kyrpides N.C."/>
            <person name="Klenk H.P."/>
        </authorList>
    </citation>
    <scope>NUCLEOTIDE SEQUENCE [LARGE SCALE GENOMIC DNA]</scope>
    <source>
        <strain evidence="3">ATCC 35584 / DSM 2162 / JCM 9187 / O7/1</strain>
    </source>
</reference>
<feature type="region of interest" description="Disordered" evidence="1">
    <location>
        <begin position="41"/>
        <end position="60"/>
    </location>
</feature>
<feature type="compositionally biased region" description="Basic and acidic residues" evidence="1">
    <location>
        <begin position="51"/>
        <end position="60"/>
    </location>
</feature>
<dbReference type="RefSeq" id="WP_013562734.1">
    <property type="nucleotide sequence ID" value="NC_014961.1"/>
</dbReference>
<dbReference type="STRING" id="765177.Desmu_1216"/>
<evidence type="ECO:0000256" key="1">
    <source>
        <dbReference type="SAM" id="MobiDB-lite"/>
    </source>
</evidence>
<dbReference type="HOGENOM" id="CLU_2930049_0_0_2"/>
<proteinExistence type="predicted"/>
<sequence length="60" mass="6878">MLEAYQPFKTVEVFKYGAGTETKVRGYPTAMTAMQRVNANHLNRDPWMSPDEDHLPPSDH</sequence>
<reference evidence="3" key="1">
    <citation type="submission" date="2010-11" db="EMBL/GenBank/DDBJ databases">
        <title>The complete genome of Desulfurococcus mucosus DSM 2162.</title>
        <authorList>
            <consortium name="US DOE Joint Genome Institute (JGI-PGF)"/>
            <person name="Lucas S."/>
            <person name="Copeland A."/>
            <person name="Lapidus A."/>
            <person name="Bruce D."/>
            <person name="Goodwin L."/>
            <person name="Pitluck S."/>
            <person name="Kyrpides N."/>
            <person name="Mavromatis K."/>
            <person name="Pagani I."/>
            <person name="Ivanova N."/>
            <person name="Ovchinnikova G."/>
            <person name="Chertkov O."/>
            <person name="Held B."/>
            <person name="Brettin T."/>
            <person name="Detter J.C."/>
            <person name="Tapia R."/>
            <person name="Han C."/>
            <person name="Land M."/>
            <person name="Hauser L."/>
            <person name="Markowitz V."/>
            <person name="Cheng J.-F."/>
            <person name="Hugenholtz P."/>
            <person name="Woyke T."/>
            <person name="Wu D."/>
            <person name="Wirth R."/>
            <person name="Bilek Y."/>
            <person name="Hader T."/>
            <person name="Klenk H.-P."/>
            <person name="Eisen J.A."/>
        </authorList>
    </citation>
    <scope>NUCLEOTIDE SEQUENCE [LARGE SCALE GENOMIC DNA]</scope>
    <source>
        <strain evidence="3">ATCC 35584 / DSM 2162 / JCM 9187 / O7/1</strain>
    </source>
</reference>
<gene>
    <name evidence="2" type="ordered locus">Desmu_1216</name>
</gene>